<evidence type="ECO:0000256" key="1">
    <source>
        <dbReference type="ARBA" id="ARBA00022737"/>
    </source>
</evidence>
<dbReference type="SUPFAM" id="SSF51126">
    <property type="entry name" value="Pectin lyase-like"/>
    <property type="match status" value="1"/>
</dbReference>
<dbReference type="InterPro" id="IPR006626">
    <property type="entry name" value="PbH1"/>
</dbReference>
<feature type="domain" description="Right handed beta helix" evidence="3">
    <location>
        <begin position="402"/>
        <end position="482"/>
    </location>
</feature>
<dbReference type="RefSeq" id="WP_105330702.1">
    <property type="nucleotide sequence ID" value="NZ_PUHY01000010.1"/>
</dbReference>
<dbReference type="InterPro" id="IPR011050">
    <property type="entry name" value="Pectin_lyase_fold/virulence"/>
</dbReference>
<comment type="caution">
    <text evidence="4">The sequence shown here is derived from an EMBL/GenBank/DDBJ whole genome shotgun (WGS) entry which is preliminary data.</text>
</comment>
<sequence length="691" mass="75495">MISCRLWIVLGLVSVGLGSNSVDAADRLEVVRYVDLWKDSPARIPDAAGVTYVPERGRLLITDSEISEYAGAKDPKSGQTVFQGHNLFEVSLDASHVTRRWLITPPGAKETEPVGVAWDVKRKLLFVSNDDTKQLYVYDDLSSRKLDQPTASISTNIEGAYSDPEGTAVDPISGDILVVSGTKEEKVLRFRWDEAAKKLSFVSQFSVAEHVHDPEGIAVQPESGHIFLVSDQSIGEFTGEGKFVHSYLLSEIAGWSPNYRLPGGGTFAPSSDPNDARDALSLYVTCRGIDNGQFPSMNSLDGGLVELRLIREHGDEGTLRVPAEYATIQAAIDAANDGDTILVEPGTFHGSIDFGQKLVHLVSRQYLAGDQSFIAKTILDGQGGDFLIQVPRIESQPEATRLIQGFTLQNADDGITSTGRFDLLHCRVTNTTDGIDYEGGGGTVRYCLFDHNRDDAIDLDGNTAALIELNQLSDNQDDGIEIRLEPYDKPELLETVIRNNRIANCGEDGIQLIGYDVPTTRKLVIEKNVIVGCRMAGIGMMSGHNTREDYEAAPLPEPIIIRQNTMVDNEIHVSGGQQTLIMNNVFVGARQIAIKAQADSLVVSHNLFWQNKDDVSDTIAPVKSLHVDPELNAKTMQPTGESPVRDAGSLKVSWAEDSVFGLPRQEIYGAAPDLGALELPEWQQKTWEAVP</sequence>
<dbReference type="Pfam" id="PF13229">
    <property type="entry name" value="Beta_helix"/>
    <property type="match status" value="2"/>
</dbReference>
<feature type="domain" description="Right handed beta helix" evidence="3">
    <location>
        <begin position="496"/>
        <end position="612"/>
    </location>
</feature>
<dbReference type="PANTHER" id="PTHR22990:SF15">
    <property type="entry name" value="F-BOX ONLY PROTEIN 10"/>
    <property type="match status" value="1"/>
</dbReference>
<evidence type="ECO:0000259" key="3">
    <source>
        <dbReference type="Pfam" id="PF13229"/>
    </source>
</evidence>
<accession>A0A2S8FS16</accession>
<dbReference type="Gene3D" id="2.120.10.30">
    <property type="entry name" value="TolB, C-terminal domain"/>
    <property type="match status" value="1"/>
</dbReference>
<dbReference type="Proteomes" id="UP000238322">
    <property type="component" value="Unassembled WGS sequence"/>
</dbReference>
<evidence type="ECO:0000256" key="2">
    <source>
        <dbReference type="SAM" id="SignalP"/>
    </source>
</evidence>
<dbReference type="SMART" id="SM00710">
    <property type="entry name" value="PbH1"/>
    <property type="match status" value="5"/>
</dbReference>
<protein>
    <recommendedName>
        <fullName evidence="3">Right handed beta helix domain-containing protein</fullName>
    </recommendedName>
</protein>
<dbReference type="InterPro" id="IPR039448">
    <property type="entry name" value="Beta_helix"/>
</dbReference>
<reference evidence="4 5" key="1">
    <citation type="submission" date="2018-02" db="EMBL/GenBank/DDBJ databases">
        <title>Comparative genomes isolates from brazilian mangrove.</title>
        <authorList>
            <person name="Araujo J.E."/>
            <person name="Taketani R.G."/>
            <person name="Silva M.C.P."/>
            <person name="Loureco M.V."/>
            <person name="Andreote F.D."/>
        </authorList>
    </citation>
    <scope>NUCLEOTIDE SEQUENCE [LARGE SCALE GENOMIC DNA]</scope>
    <source>
        <strain evidence="4 5">Hex-1 MGV</strain>
    </source>
</reference>
<name>A0A2S8FS16_9BACT</name>
<dbReference type="EMBL" id="PUHY01000010">
    <property type="protein sequence ID" value="PQO34972.1"/>
    <property type="molecule type" value="Genomic_DNA"/>
</dbReference>
<dbReference type="OrthoDB" id="272910at2"/>
<gene>
    <name evidence="4" type="ORF">C5Y83_15955</name>
</gene>
<dbReference type="InterPro" id="IPR051550">
    <property type="entry name" value="SCF-Subunits/Alg-Epimerases"/>
</dbReference>
<dbReference type="InterPro" id="IPR011042">
    <property type="entry name" value="6-blade_b-propeller_TolB-like"/>
</dbReference>
<keyword evidence="2" id="KW-0732">Signal</keyword>
<organism evidence="4 5">
    <name type="scientific">Blastopirellula marina</name>
    <dbReference type="NCBI Taxonomy" id="124"/>
    <lineage>
        <taxon>Bacteria</taxon>
        <taxon>Pseudomonadati</taxon>
        <taxon>Planctomycetota</taxon>
        <taxon>Planctomycetia</taxon>
        <taxon>Pirellulales</taxon>
        <taxon>Pirellulaceae</taxon>
        <taxon>Blastopirellula</taxon>
    </lineage>
</organism>
<dbReference type="SUPFAM" id="SSF63825">
    <property type="entry name" value="YWTD domain"/>
    <property type="match status" value="1"/>
</dbReference>
<evidence type="ECO:0000313" key="5">
    <source>
        <dbReference type="Proteomes" id="UP000238322"/>
    </source>
</evidence>
<dbReference type="AlphaFoldDB" id="A0A2S8FS16"/>
<dbReference type="PANTHER" id="PTHR22990">
    <property type="entry name" value="F-BOX ONLY PROTEIN"/>
    <property type="match status" value="1"/>
</dbReference>
<dbReference type="Gene3D" id="2.160.20.10">
    <property type="entry name" value="Single-stranded right-handed beta-helix, Pectin lyase-like"/>
    <property type="match status" value="1"/>
</dbReference>
<feature type="signal peptide" evidence="2">
    <location>
        <begin position="1"/>
        <end position="24"/>
    </location>
</feature>
<proteinExistence type="predicted"/>
<dbReference type="InterPro" id="IPR012334">
    <property type="entry name" value="Pectin_lyas_fold"/>
</dbReference>
<feature type="chain" id="PRO_5015622504" description="Right handed beta helix domain-containing protein" evidence="2">
    <location>
        <begin position="25"/>
        <end position="691"/>
    </location>
</feature>
<evidence type="ECO:0000313" key="4">
    <source>
        <dbReference type="EMBL" id="PQO34972.1"/>
    </source>
</evidence>
<keyword evidence="1" id="KW-0677">Repeat</keyword>